<name>A0ABU4IDZ4_9VIBR</name>
<dbReference type="EMBL" id="JAWRCN010000001">
    <property type="protein sequence ID" value="MDW6016775.1"/>
    <property type="molecule type" value="Genomic_DNA"/>
</dbReference>
<dbReference type="InterPro" id="IPR006521">
    <property type="entry name" value="Tail_protein_I"/>
</dbReference>
<organism evidence="1 2">
    <name type="scientific">Vibrio plantisponsor</name>
    <dbReference type="NCBI Taxonomy" id="664643"/>
    <lineage>
        <taxon>Bacteria</taxon>
        <taxon>Pseudomonadati</taxon>
        <taxon>Pseudomonadota</taxon>
        <taxon>Gammaproteobacteria</taxon>
        <taxon>Vibrionales</taxon>
        <taxon>Vibrionaceae</taxon>
        <taxon>Vibrio</taxon>
    </lineage>
</organism>
<comment type="caution">
    <text evidence="1">The sequence shown here is derived from an EMBL/GenBank/DDBJ whole genome shotgun (WGS) entry which is preliminary data.</text>
</comment>
<dbReference type="RefSeq" id="WP_171137441.1">
    <property type="nucleotide sequence ID" value="NZ_AP024893.1"/>
</dbReference>
<protein>
    <submittedName>
        <fullName evidence="1">Phage tail protein</fullName>
    </submittedName>
</protein>
<evidence type="ECO:0000313" key="2">
    <source>
        <dbReference type="Proteomes" id="UP001272325"/>
    </source>
</evidence>
<sequence>MSELNNDFVSAQPESRTLIEEALEYAWDQVLAQQTNPYPDLKNPELTPDEFVVLLAAERGVADWQPGDSKSQQRKTTANAFSIHSKAGTRYGLKGALEALGFTSSVVRGEQPYSINIEGRLDEQPLTAEISQRINSRVTTYKSERDSSTITLSRLQSGKKYRGLLLQSSRIVRVIAAEPVPPLYVMDNTRSIALYSVKSVRIKHG</sequence>
<proteinExistence type="predicted"/>
<gene>
    <name evidence="1" type="ORF">SBW85_03200</name>
</gene>
<dbReference type="Proteomes" id="UP001272325">
    <property type="component" value="Unassembled WGS sequence"/>
</dbReference>
<reference evidence="1 2" key="1">
    <citation type="submission" date="2023-11" db="EMBL/GenBank/DDBJ databases">
        <title>Plant-associative lifestyle of Vibrio porteresiae and its evolutionary dynamics.</title>
        <authorList>
            <person name="Rameshkumar N."/>
            <person name="Kirti K."/>
        </authorList>
    </citation>
    <scope>NUCLEOTIDE SEQUENCE [LARGE SCALE GENOMIC DNA]</scope>
    <source>
        <strain evidence="1 2">MSSRF60</strain>
    </source>
</reference>
<keyword evidence="2" id="KW-1185">Reference proteome</keyword>
<evidence type="ECO:0000313" key="1">
    <source>
        <dbReference type="EMBL" id="MDW6016775.1"/>
    </source>
</evidence>
<accession>A0ABU4IDZ4</accession>
<dbReference type="Pfam" id="PF09684">
    <property type="entry name" value="Tail_P2_I"/>
    <property type="match status" value="1"/>
</dbReference>